<reference evidence="1 2" key="1">
    <citation type="submission" date="2024-06" db="EMBL/GenBank/DDBJ databases">
        <title>Genomic Encyclopedia of Type Strains, Phase IV (KMG-IV): sequencing the most valuable type-strain genomes for metagenomic binning, comparative biology and taxonomic classification.</title>
        <authorList>
            <person name="Goeker M."/>
        </authorList>
    </citation>
    <scope>NUCLEOTIDE SEQUENCE [LARGE SCALE GENOMIC DNA]</scope>
    <source>
        <strain evidence="1 2">DSM 17809</strain>
    </source>
</reference>
<name>A0ABV2EEM5_9CAUL</name>
<keyword evidence="2" id="KW-1185">Reference proteome</keyword>
<proteinExistence type="predicted"/>
<sequence>MPLELSRVSLLDNRHLGEIRDTVKAEANSVLAVPNVG</sequence>
<dbReference type="Proteomes" id="UP001549110">
    <property type="component" value="Unassembled WGS sequence"/>
</dbReference>
<comment type="caution">
    <text evidence="1">The sequence shown here is derived from an EMBL/GenBank/DDBJ whole genome shotgun (WGS) entry which is preliminary data.</text>
</comment>
<dbReference type="EMBL" id="JBEPLU010000001">
    <property type="protein sequence ID" value="MET3525481.1"/>
    <property type="molecule type" value="Genomic_DNA"/>
</dbReference>
<gene>
    <name evidence="1" type="ORF">ABID41_000576</name>
</gene>
<organism evidence="1 2">
    <name type="scientific">Phenylobacterium koreense</name>
    <dbReference type="NCBI Taxonomy" id="266125"/>
    <lineage>
        <taxon>Bacteria</taxon>
        <taxon>Pseudomonadati</taxon>
        <taxon>Pseudomonadota</taxon>
        <taxon>Alphaproteobacteria</taxon>
        <taxon>Caulobacterales</taxon>
        <taxon>Caulobacteraceae</taxon>
        <taxon>Phenylobacterium</taxon>
    </lineage>
</organism>
<accession>A0ABV2EEM5</accession>
<protein>
    <submittedName>
        <fullName evidence="1">Uncharacterized protein</fullName>
    </submittedName>
</protein>
<evidence type="ECO:0000313" key="1">
    <source>
        <dbReference type="EMBL" id="MET3525481.1"/>
    </source>
</evidence>
<evidence type="ECO:0000313" key="2">
    <source>
        <dbReference type="Proteomes" id="UP001549110"/>
    </source>
</evidence>